<feature type="compositionally biased region" description="Basic and acidic residues" evidence="1">
    <location>
        <begin position="486"/>
        <end position="496"/>
    </location>
</feature>
<feature type="compositionally biased region" description="Pro residues" evidence="1">
    <location>
        <begin position="457"/>
        <end position="468"/>
    </location>
</feature>
<evidence type="ECO:0000256" key="1">
    <source>
        <dbReference type="SAM" id="MobiDB-lite"/>
    </source>
</evidence>
<proteinExistence type="predicted"/>
<evidence type="ECO:0000313" key="2">
    <source>
        <dbReference type="EMBL" id="CAK3954224.1"/>
    </source>
</evidence>
<dbReference type="InterPro" id="IPR036815">
    <property type="entry name" value="14-3-3_dom_sf"/>
</dbReference>
<feature type="compositionally biased region" description="Polar residues" evidence="1">
    <location>
        <begin position="177"/>
        <end position="187"/>
    </location>
</feature>
<accession>A0AAI9E7W0</accession>
<dbReference type="Gene3D" id="1.20.190.20">
    <property type="entry name" value="14-3-3 domain"/>
    <property type="match status" value="1"/>
</dbReference>
<feature type="compositionally biased region" description="Basic residues" evidence="1">
    <location>
        <begin position="526"/>
        <end position="536"/>
    </location>
</feature>
<evidence type="ECO:0000313" key="3">
    <source>
        <dbReference type="Proteomes" id="UP001296104"/>
    </source>
</evidence>
<dbReference type="Proteomes" id="UP001296104">
    <property type="component" value="Unassembled WGS sequence"/>
</dbReference>
<feature type="compositionally biased region" description="Basic and acidic residues" evidence="1">
    <location>
        <begin position="141"/>
        <end position="165"/>
    </location>
</feature>
<dbReference type="SUPFAM" id="SSF48445">
    <property type="entry name" value="14-3-3 protein"/>
    <property type="match status" value="1"/>
</dbReference>
<feature type="region of interest" description="Disordered" evidence="1">
    <location>
        <begin position="121"/>
        <end position="227"/>
    </location>
</feature>
<organism evidence="2 3">
    <name type="scientific">Lecanosticta acicola</name>
    <dbReference type="NCBI Taxonomy" id="111012"/>
    <lineage>
        <taxon>Eukaryota</taxon>
        <taxon>Fungi</taxon>
        <taxon>Dikarya</taxon>
        <taxon>Ascomycota</taxon>
        <taxon>Pezizomycotina</taxon>
        <taxon>Dothideomycetes</taxon>
        <taxon>Dothideomycetidae</taxon>
        <taxon>Mycosphaerellales</taxon>
        <taxon>Mycosphaerellaceae</taxon>
        <taxon>Lecanosticta</taxon>
    </lineage>
</organism>
<dbReference type="AlphaFoldDB" id="A0AAI9E7W0"/>
<name>A0AAI9E7W0_9PEZI</name>
<feature type="compositionally biased region" description="Polar residues" evidence="1">
    <location>
        <begin position="498"/>
        <end position="520"/>
    </location>
</feature>
<protein>
    <recommendedName>
        <fullName evidence="4">14-3-3 domain-containing protein</fullName>
    </recommendedName>
</protein>
<feature type="compositionally biased region" description="Pro residues" evidence="1">
    <location>
        <begin position="360"/>
        <end position="372"/>
    </location>
</feature>
<dbReference type="EMBL" id="CAVMBE010000016">
    <property type="protein sequence ID" value="CAK3954224.1"/>
    <property type="molecule type" value="Genomic_DNA"/>
</dbReference>
<sequence length="536" mass="58074">MAVSQIEEKILGRLARQTAPSNALLSASLYQVLGLSILLSRKLYRARRLRKLDITRDTKSLELYHHIIWLAREGLSITEVYILPYCQDGQLGPECRVMAAKLRASLYHVFCLFHNHPPLSQLTGRSPASPAPPSSETTPRAARDARGSPKQEKEKEKENGGDGRRRTGKPALRDPIPSTTSDASYVTNPFAAGPPASFSTPPPPGLWISSSSSGFPGDTRKTPSRPPGLAPITIRAPQAAASYLLPPLNFLPMAREHFASAHHLATRLLLPTHALRLSVALEHAAFLWDCAREHDHARKLARRSIRDVYASPDGLDDDEFADASALVQALGGLVVRRSPPSSHAHSHSHSRDSTATLRPGPSPPTLTPPQPPLAVFSSPGESHIPRVMQQPPSQPPPQQPNGTASKTGPVTGPASPERLSTVPEEENNSLSRAPTSTSRSRLSNNPSFGQQQQQQQQPPPPPPPPPPRRASSASSSQASDKASKRRLVEQAEERVRSRQGSATGSQGGIQQTPHSRQTTPAEGYVRRKSHGRRGSR</sequence>
<keyword evidence="3" id="KW-1185">Reference proteome</keyword>
<reference evidence="2" key="1">
    <citation type="submission" date="2023-11" db="EMBL/GenBank/DDBJ databases">
        <authorList>
            <person name="Alioto T."/>
            <person name="Alioto T."/>
            <person name="Gomez Garrido J."/>
        </authorList>
    </citation>
    <scope>NUCLEOTIDE SEQUENCE</scope>
</reference>
<gene>
    <name evidence="2" type="ORF">LECACI_7A003319</name>
</gene>
<comment type="caution">
    <text evidence="2">The sequence shown here is derived from an EMBL/GenBank/DDBJ whole genome shotgun (WGS) entry which is preliminary data.</text>
</comment>
<feature type="compositionally biased region" description="Polar residues" evidence="1">
    <location>
        <begin position="428"/>
        <end position="449"/>
    </location>
</feature>
<feature type="region of interest" description="Disordered" evidence="1">
    <location>
        <begin position="336"/>
        <end position="536"/>
    </location>
</feature>
<feature type="compositionally biased region" description="Low complexity" evidence="1">
    <location>
        <begin position="469"/>
        <end position="479"/>
    </location>
</feature>
<feature type="compositionally biased region" description="Low complexity" evidence="1">
    <location>
        <begin position="189"/>
        <end position="199"/>
    </location>
</feature>
<evidence type="ECO:0008006" key="4">
    <source>
        <dbReference type="Google" id="ProtNLM"/>
    </source>
</evidence>